<dbReference type="Proteomes" id="UP000283786">
    <property type="component" value="Chromosome"/>
</dbReference>
<dbReference type="EMBL" id="CP060436">
    <property type="protein sequence ID" value="QPM89091.1"/>
    <property type="molecule type" value="Genomic_DNA"/>
</dbReference>
<sequence length="216" mass="22041">MTFKKTLMSGVAAIALVATPVVAQEATSEHNLTADVNAEANANADNTMGEDLAQAADSTGDAIESGIDATGDAISDTADSMGTQTEDYAQDVDQITDTGSDDMATDDLANDGAVMPSTITAGSLIGTDVKSGDGETIGEIDNVVLVDGKEMAIVGIGGFLGLGEHDVAMPLEALSWSGEELQAGAYTKAELEAMAEFDPEASEEINSDEPVMLGKS</sequence>
<accession>A0A418SKC9</accession>
<dbReference type="PANTHER" id="PTHR36505">
    <property type="entry name" value="BLR1072 PROTEIN"/>
    <property type="match status" value="1"/>
</dbReference>
<organism evidence="1 2">
    <name type="scientific">Pseudooceanicola algae</name>
    <dbReference type="NCBI Taxonomy" id="1537215"/>
    <lineage>
        <taxon>Bacteria</taxon>
        <taxon>Pseudomonadati</taxon>
        <taxon>Pseudomonadota</taxon>
        <taxon>Alphaproteobacteria</taxon>
        <taxon>Rhodobacterales</taxon>
        <taxon>Paracoccaceae</taxon>
        <taxon>Pseudooceanicola</taxon>
    </lineage>
</organism>
<evidence type="ECO:0000313" key="2">
    <source>
        <dbReference type="Proteomes" id="UP000283786"/>
    </source>
</evidence>
<dbReference type="OrthoDB" id="7876889at2"/>
<dbReference type="Gene3D" id="2.30.30.240">
    <property type="entry name" value="PRC-barrel domain"/>
    <property type="match status" value="1"/>
</dbReference>
<name>A0A418SKC9_9RHOB</name>
<dbReference type="PANTHER" id="PTHR36505:SF1">
    <property type="entry name" value="BLR1072 PROTEIN"/>
    <property type="match status" value="1"/>
</dbReference>
<dbReference type="AlphaFoldDB" id="A0A418SKC9"/>
<dbReference type="KEGG" id="palw:PSAL_003010"/>
<dbReference type="SUPFAM" id="SSF50346">
    <property type="entry name" value="PRC-barrel domain"/>
    <property type="match status" value="1"/>
</dbReference>
<reference evidence="1 2" key="1">
    <citation type="submission" date="2020-08" db="EMBL/GenBank/DDBJ databases">
        <title>Genome sequence of Rhodobacteraceae bacterium Lw-13e.</title>
        <authorList>
            <person name="Poehlein A."/>
            <person name="Wolter L."/>
            <person name="Daniel R."/>
            <person name="Brinkhoff T."/>
        </authorList>
    </citation>
    <scope>NUCLEOTIDE SEQUENCE [LARGE SCALE GENOMIC DNA]</scope>
    <source>
        <strain evidence="1 2">Lw-13e</strain>
    </source>
</reference>
<gene>
    <name evidence="1" type="ORF">PSAL_003010</name>
</gene>
<keyword evidence="2" id="KW-1185">Reference proteome</keyword>
<proteinExistence type="predicted"/>
<evidence type="ECO:0000313" key="1">
    <source>
        <dbReference type="EMBL" id="QPM89091.1"/>
    </source>
</evidence>
<dbReference type="InterPro" id="IPR011033">
    <property type="entry name" value="PRC_barrel-like_sf"/>
</dbReference>
<dbReference type="RefSeq" id="WP_119837998.1">
    <property type="nucleotide sequence ID" value="NZ_CP060436.1"/>
</dbReference>
<protein>
    <submittedName>
        <fullName evidence="1">Uncharacterized protein</fullName>
    </submittedName>
</protein>